<dbReference type="NCBIfam" id="TIGR00481">
    <property type="entry name" value="YbhB/YbcL family Raf kinase inhibitor-like protein"/>
    <property type="match status" value="1"/>
</dbReference>
<comment type="similarity">
    <text evidence="1">Belongs to the UPF0098 family.</text>
</comment>
<evidence type="ECO:0000313" key="3">
    <source>
        <dbReference type="Proteomes" id="UP000199651"/>
    </source>
</evidence>
<accession>A0A1H0IA79</accession>
<dbReference type="InterPro" id="IPR036610">
    <property type="entry name" value="PEBP-like_sf"/>
</dbReference>
<gene>
    <name evidence="2" type="ORF">SAMN05192558_102467</name>
</gene>
<dbReference type="CDD" id="cd00865">
    <property type="entry name" value="PEBP_bact_arch"/>
    <property type="match status" value="1"/>
</dbReference>
<dbReference type="SUPFAM" id="SSF49777">
    <property type="entry name" value="PEBP-like"/>
    <property type="match status" value="1"/>
</dbReference>
<dbReference type="InterPro" id="IPR005247">
    <property type="entry name" value="YbhB_YbcL/LppC-like"/>
</dbReference>
<reference evidence="3" key="1">
    <citation type="submission" date="2016-10" db="EMBL/GenBank/DDBJ databases">
        <authorList>
            <person name="Varghese N."/>
            <person name="Submissions S."/>
        </authorList>
    </citation>
    <scope>NUCLEOTIDE SEQUENCE [LARGE SCALE GENOMIC DNA]</scope>
    <source>
        <strain evidence="3">IBRC-M 10655</strain>
    </source>
</reference>
<evidence type="ECO:0008006" key="4">
    <source>
        <dbReference type="Google" id="ProtNLM"/>
    </source>
</evidence>
<dbReference type="PANTHER" id="PTHR30289:SF1">
    <property type="entry name" value="PEBP (PHOSPHATIDYLETHANOLAMINE-BINDING PROTEIN) FAMILY PROTEIN"/>
    <property type="match status" value="1"/>
</dbReference>
<dbReference type="Pfam" id="PF01161">
    <property type="entry name" value="PBP"/>
    <property type="match status" value="1"/>
</dbReference>
<dbReference type="EMBL" id="FNJB01000002">
    <property type="protein sequence ID" value="SDO27991.1"/>
    <property type="molecule type" value="Genomic_DNA"/>
</dbReference>
<evidence type="ECO:0000256" key="1">
    <source>
        <dbReference type="ARBA" id="ARBA00007120"/>
    </source>
</evidence>
<dbReference type="Gene3D" id="3.90.280.10">
    <property type="entry name" value="PEBP-like"/>
    <property type="match status" value="1"/>
</dbReference>
<dbReference type="AlphaFoldDB" id="A0A1H0IA79"/>
<evidence type="ECO:0000313" key="2">
    <source>
        <dbReference type="EMBL" id="SDO27991.1"/>
    </source>
</evidence>
<organism evidence="2 3">
    <name type="scientific">Actinokineospora alba</name>
    <dbReference type="NCBI Taxonomy" id="504798"/>
    <lineage>
        <taxon>Bacteria</taxon>
        <taxon>Bacillati</taxon>
        <taxon>Actinomycetota</taxon>
        <taxon>Actinomycetes</taxon>
        <taxon>Pseudonocardiales</taxon>
        <taxon>Pseudonocardiaceae</taxon>
        <taxon>Actinokineospora</taxon>
    </lineage>
</organism>
<dbReference type="OrthoDB" id="9797506at2"/>
<dbReference type="PANTHER" id="PTHR30289">
    <property type="entry name" value="UNCHARACTERIZED PROTEIN YBCL-RELATED"/>
    <property type="match status" value="1"/>
</dbReference>
<sequence length="178" mass="19221">MSLERPVAPDPYALLPRTESFTVTSEDVRDGEKVALKHVYGGAGGDNVSPHLAWSGAPEGTKSFVVTCFDPDAPIPGGFWHWIAVNIPASITELAAGAGARDETLPEGAFHVRNDFSTRDYAGSAPPEGDQDHRYYFVVHAVDVEKLDVDENSSAAVVSFNLAFHTLGRAIITPTYRH</sequence>
<keyword evidence="3" id="KW-1185">Reference proteome</keyword>
<name>A0A1H0IA79_9PSEU</name>
<protein>
    <recommendedName>
        <fullName evidence="4">Phospholipid-binding protein, PBP family</fullName>
    </recommendedName>
</protein>
<dbReference type="InterPro" id="IPR008914">
    <property type="entry name" value="PEBP"/>
</dbReference>
<dbReference type="Proteomes" id="UP000199651">
    <property type="component" value="Unassembled WGS sequence"/>
</dbReference>
<proteinExistence type="inferred from homology"/>
<dbReference type="RefSeq" id="WP_091371015.1">
    <property type="nucleotide sequence ID" value="NZ_FNDV01000008.1"/>
</dbReference>
<dbReference type="STRING" id="504798.SAMN05421871_108166"/>